<accession>A0AAJ1WRP6</accession>
<gene>
    <name evidence="1" type="ORF">J2Z48_000710</name>
</gene>
<dbReference type="AlphaFoldDB" id="A0AAJ1WRP6"/>
<reference evidence="1 2" key="1">
    <citation type="submission" date="2023-07" db="EMBL/GenBank/DDBJ databases">
        <title>Genomic Encyclopedia of Type Strains, Phase IV (KMG-IV): sequencing the most valuable type-strain genomes for metagenomic binning, comparative biology and taxonomic classification.</title>
        <authorList>
            <person name="Goeker M."/>
        </authorList>
    </citation>
    <scope>NUCLEOTIDE SEQUENCE [LARGE SCALE GENOMIC DNA]</scope>
    <source>
        <strain evidence="1 2">DSM 46876</strain>
    </source>
</reference>
<protein>
    <submittedName>
        <fullName evidence="1">Uncharacterized protein</fullName>
    </submittedName>
</protein>
<dbReference type="Proteomes" id="UP001238450">
    <property type="component" value="Unassembled WGS sequence"/>
</dbReference>
<comment type="caution">
    <text evidence="1">The sequence shown here is derived from an EMBL/GenBank/DDBJ whole genome shotgun (WGS) entry which is preliminary data.</text>
</comment>
<proteinExistence type="predicted"/>
<evidence type="ECO:0000313" key="2">
    <source>
        <dbReference type="Proteomes" id="UP001238450"/>
    </source>
</evidence>
<dbReference type="EMBL" id="JAUSUV010000003">
    <property type="protein sequence ID" value="MDQ0416543.1"/>
    <property type="molecule type" value="Genomic_DNA"/>
</dbReference>
<keyword evidence="2" id="KW-1185">Reference proteome</keyword>
<organism evidence="1 2">
    <name type="scientific">Croceifilum oryzae</name>
    <dbReference type="NCBI Taxonomy" id="1553429"/>
    <lineage>
        <taxon>Bacteria</taxon>
        <taxon>Bacillati</taxon>
        <taxon>Bacillota</taxon>
        <taxon>Bacilli</taxon>
        <taxon>Bacillales</taxon>
        <taxon>Thermoactinomycetaceae</taxon>
        <taxon>Croceifilum</taxon>
    </lineage>
</organism>
<name>A0AAJ1WRP6_9BACL</name>
<evidence type="ECO:0000313" key="1">
    <source>
        <dbReference type="EMBL" id="MDQ0416543.1"/>
    </source>
</evidence>
<sequence length="48" mass="5263">MNKEDHKVDIEGTPFNSAIDHYQKIEGLPNKSVNLSNCPNGSGFFGIV</sequence>
<dbReference type="RefSeq" id="WP_307251098.1">
    <property type="nucleotide sequence ID" value="NZ_JAUSUV010000003.1"/>
</dbReference>